<dbReference type="InterPro" id="IPR006680">
    <property type="entry name" value="Amidohydro-rel"/>
</dbReference>
<sequence>MSTTGQHQDSDALQRFLRPWTRPARRDFLFRNANIIDPVLGEVRALQTVHVSDGIIQAVYATAEEPARDHGDVVMVDAMGRYLCPGLIDCHVHLSATPGTETLATAFTMPEDVVKFRQPFVCRQVLERGFTAVRDCGGTTYALKEAVEEGVFPGPRMFLAGRALSQTGGHADFRGVHNHECCGGAVTGLGRIVNGVPECLKYAREELRGGADFIKIMAGGGNTQFTADEIQAIAAVASSYQTYVTAHAYTPAAIRHAVDNGARAIEHGNLLDADTARYMAEHGTFLTPTLVAYAELAANRVPGYLSSTLAAKNARVLQSGLHALTLARDAGVTLCYGTDLPGAFGVAQAGEFALRAQVLSAAECLRCATVNAAQLLMQADLLGQIRPGFAADLLVLAANPLEDILVLDDPEKNMLLVMKDGRVEVSRWSSVAEEAVVRPGMIA</sequence>
<dbReference type="InterPro" id="IPR032466">
    <property type="entry name" value="Metal_Hydrolase"/>
</dbReference>
<dbReference type="PANTHER" id="PTHR43135:SF3">
    <property type="entry name" value="ALPHA-D-RIBOSE 1-METHYLPHOSPHONATE 5-TRIPHOSPHATE DIPHOSPHATASE"/>
    <property type="match status" value="1"/>
</dbReference>
<dbReference type="Gene3D" id="3.20.20.140">
    <property type="entry name" value="Metal-dependent hydrolases"/>
    <property type="match status" value="1"/>
</dbReference>
<reference evidence="2 3" key="1">
    <citation type="submission" date="2024-01" db="EMBL/GenBank/DDBJ databases">
        <authorList>
            <person name="Allen C."/>
            <person name="Tagirdzhanova G."/>
        </authorList>
    </citation>
    <scope>NUCLEOTIDE SEQUENCE [LARGE SCALE GENOMIC DNA]</scope>
</reference>
<dbReference type="Gene3D" id="2.30.40.10">
    <property type="entry name" value="Urease, subunit C, domain 1"/>
    <property type="match status" value="1"/>
</dbReference>
<feature type="domain" description="Amidohydrolase-related" evidence="1">
    <location>
        <begin position="82"/>
        <end position="423"/>
    </location>
</feature>
<dbReference type="InterPro" id="IPR051781">
    <property type="entry name" value="Metallo-dep_Hydrolase"/>
</dbReference>
<dbReference type="CDD" id="cd01299">
    <property type="entry name" value="Met_dep_hydrolase_A"/>
    <property type="match status" value="1"/>
</dbReference>
<protein>
    <recommendedName>
        <fullName evidence="1">Amidohydrolase-related domain-containing protein</fullName>
    </recommendedName>
</protein>
<dbReference type="EMBL" id="CAWUHD010000161">
    <property type="protein sequence ID" value="CAK7236333.1"/>
    <property type="molecule type" value="Genomic_DNA"/>
</dbReference>
<dbReference type="InterPro" id="IPR011059">
    <property type="entry name" value="Metal-dep_hydrolase_composite"/>
</dbReference>
<dbReference type="InterPro" id="IPR057744">
    <property type="entry name" value="OTAase-like"/>
</dbReference>
<name>A0ABP0CW97_9PEZI</name>
<gene>
    <name evidence="2" type="ORF">SEUCBS140593_009585</name>
</gene>
<organism evidence="2 3">
    <name type="scientific">Sporothrix eucalyptigena</name>
    <dbReference type="NCBI Taxonomy" id="1812306"/>
    <lineage>
        <taxon>Eukaryota</taxon>
        <taxon>Fungi</taxon>
        <taxon>Dikarya</taxon>
        <taxon>Ascomycota</taxon>
        <taxon>Pezizomycotina</taxon>
        <taxon>Sordariomycetes</taxon>
        <taxon>Sordariomycetidae</taxon>
        <taxon>Ophiostomatales</taxon>
        <taxon>Ophiostomataceae</taxon>
        <taxon>Sporothrix</taxon>
    </lineage>
</organism>
<evidence type="ECO:0000259" key="1">
    <source>
        <dbReference type="Pfam" id="PF01979"/>
    </source>
</evidence>
<keyword evidence="3" id="KW-1185">Reference proteome</keyword>
<dbReference type="SUPFAM" id="SSF51556">
    <property type="entry name" value="Metallo-dependent hydrolases"/>
    <property type="match status" value="1"/>
</dbReference>
<comment type="caution">
    <text evidence="2">The sequence shown here is derived from an EMBL/GenBank/DDBJ whole genome shotgun (WGS) entry which is preliminary data.</text>
</comment>
<accession>A0ABP0CW97</accession>
<evidence type="ECO:0000313" key="2">
    <source>
        <dbReference type="EMBL" id="CAK7236333.1"/>
    </source>
</evidence>
<proteinExistence type="predicted"/>
<dbReference type="Proteomes" id="UP001642482">
    <property type="component" value="Unassembled WGS sequence"/>
</dbReference>
<evidence type="ECO:0000313" key="3">
    <source>
        <dbReference type="Proteomes" id="UP001642482"/>
    </source>
</evidence>
<dbReference type="PANTHER" id="PTHR43135">
    <property type="entry name" value="ALPHA-D-RIBOSE 1-METHYLPHOSPHONATE 5-TRIPHOSPHATE DIPHOSPHATASE"/>
    <property type="match status" value="1"/>
</dbReference>
<dbReference type="SUPFAM" id="SSF51338">
    <property type="entry name" value="Composite domain of metallo-dependent hydrolases"/>
    <property type="match status" value="1"/>
</dbReference>
<dbReference type="Pfam" id="PF01979">
    <property type="entry name" value="Amidohydro_1"/>
    <property type="match status" value="1"/>
</dbReference>